<sequence>WYSPLNFFLRQAHVFNGHQARTGAWFLEHEIFQEWKSMSGKILWCPGMPGAGKTVLSSIVVHHLRTDLQGNNIGVAAIYLNHKEEHSPSKLLAGLWRQLILGKSMSNFIQRLYNIHREPGTRPSIDEDLHVLRSVVSEYSKVFLVVDALDEYLEEQ</sequence>
<organism evidence="3 4">
    <name type="scientific">Mycena albidolilacea</name>
    <dbReference type="NCBI Taxonomy" id="1033008"/>
    <lineage>
        <taxon>Eukaryota</taxon>
        <taxon>Fungi</taxon>
        <taxon>Dikarya</taxon>
        <taxon>Basidiomycota</taxon>
        <taxon>Agaricomycotina</taxon>
        <taxon>Agaricomycetes</taxon>
        <taxon>Agaricomycetidae</taxon>
        <taxon>Agaricales</taxon>
        <taxon>Marasmiineae</taxon>
        <taxon>Mycenaceae</taxon>
        <taxon>Mycena</taxon>
    </lineage>
</organism>
<accession>A0AAD6ZKE8</accession>
<dbReference type="PANTHER" id="PTHR10039:SF15">
    <property type="entry name" value="NACHT DOMAIN-CONTAINING PROTEIN"/>
    <property type="match status" value="1"/>
</dbReference>
<dbReference type="EMBL" id="JARIHO010000043">
    <property type="protein sequence ID" value="KAJ7325848.1"/>
    <property type="molecule type" value="Genomic_DNA"/>
</dbReference>
<evidence type="ECO:0000313" key="3">
    <source>
        <dbReference type="EMBL" id="KAJ7325848.1"/>
    </source>
</evidence>
<dbReference type="InterPro" id="IPR056884">
    <property type="entry name" value="NPHP3-like_N"/>
</dbReference>
<feature type="domain" description="Nephrocystin 3-like N-terminal" evidence="2">
    <location>
        <begin position="22"/>
        <end position="154"/>
    </location>
</feature>
<dbReference type="InterPro" id="IPR027417">
    <property type="entry name" value="P-loop_NTPase"/>
</dbReference>
<dbReference type="PANTHER" id="PTHR10039">
    <property type="entry name" value="AMELOGENIN"/>
    <property type="match status" value="1"/>
</dbReference>
<gene>
    <name evidence="3" type="ORF">DFH08DRAFT_711106</name>
</gene>
<evidence type="ECO:0000313" key="4">
    <source>
        <dbReference type="Proteomes" id="UP001218218"/>
    </source>
</evidence>
<dbReference type="Proteomes" id="UP001218218">
    <property type="component" value="Unassembled WGS sequence"/>
</dbReference>
<evidence type="ECO:0000259" key="2">
    <source>
        <dbReference type="Pfam" id="PF24883"/>
    </source>
</evidence>
<dbReference type="AlphaFoldDB" id="A0AAD6ZKE8"/>
<keyword evidence="1" id="KW-0677">Repeat</keyword>
<proteinExistence type="predicted"/>
<dbReference type="Pfam" id="PF24883">
    <property type="entry name" value="NPHP3_N"/>
    <property type="match status" value="1"/>
</dbReference>
<feature type="non-terminal residue" evidence="3">
    <location>
        <position position="1"/>
    </location>
</feature>
<evidence type="ECO:0000256" key="1">
    <source>
        <dbReference type="ARBA" id="ARBA00022737"/>
    </source>
</evidence>
<keyword evidence="4" id="KW-1185">Reference proteome</keyword>
<dbReference type="SUPFAM" id="SSF52540">
    <property type="entry name" value="P-loop containing nucleoside triphosphate hydrolases"/>
    <property type="match status" value="1"/>
</dbReference>
<name>A0AAD6ZKE8_9AGAR</name>
<protein>
    <recommendedName>
        <fullName evidence="2">Nephrocystin 3-like N-terminal domain-containing protein</fullName>
    </recommendedName>
</protein>
<dbReference type="Gene3D" id="3.40.50.300">
    <property type="entry name" value="P-loop containing nucleotide triphosphate hydrolases"/>
    <property type="match status" value="1"/>
</dbReference>
<comment type="caution">
    <text evidence="3">The sequence shown here is derived from an EMBL/GenBank/DDBJ whole genome shotgun (WGS) entry which is preliminary data.</text>
</comment>
<reference evidence="3" key="1">
    <citation type="submission" date="2023-03" db="EMBL/GenBank/DDBJ databases">
        <title>Massive genome expansion in bonnet fungi (Mycena s.s.) driven by repeated elements and novel gene families across ecological guilds.</title>
        <authorList>
            <consortium name="Lawrence Berkeley National Laboratory"/>
            <person name="Harder C.B."/>
            <person name="Miyauchi S."/>
            <person name="Viragh M."/>
            <person name="Kuo A."/>
            <person name="Thoen E."/>
            <person name="Andreopoulos B."/>
            <person name="Lu D."/>
            <person name="Skrede I."/>
            <person name="Drula E."/>
            <person name="Henrissat B."/>
            <person name="Morin E."/>
            <person name="Kohler A."/>
            <person name="Barry K."/>
            <person name="LaButti K."/>
            <person name="Morin E."/>
            <person name="Salamov A."/>
            <person name="Lipzen A."/>
            <person name="Mereny Z."/>
            <person name="Hegedus B."/>
            <person name="Baldrian P."/>
            <person name="Stursova M."/>
            <person name="Weitz H."/>
            <person name="Taylor A."/>
            <person name="Grigoriev I.V."/>
            <person name="Nagy L.G."/>
            <person name="Martin F."/>
            <person name="Kauserud H."/>
        </authorList>
    </citation>
    <scope>NUCLEOTIDE SEQUENCE</scope>
    <source>
        <strain evidence="3">CBHHK002</strain>
    </source>
</reference>